<gene>
    <name evidence="1" type="ORF">EYF80_015354</name>
</gene>
<evidence type="ECO:0000313" key="2">
    <source>
        <dbReference type="Proteomes" id="UP000314294"/>
    </source>
</evidence>
<comment type="caution">
    <text evidence="1">The sequence shown here is derived from an EMBL/GenBank/DDBJ whole genome shotgun (WGS) entry which is preliminary data.</text>
</comment>
<organism evidence="1 2">
    <name type="scientific">Liparis tanakae</name>
    <name type="common">Tanaka's snailfish</name>
    <dbReference type="NCBI Taxonomy" id="230148"/>
    <lineage>
        <taxon>Eukaryota</taxon>
        <taxon>Metazoa</taxon>
        <taxon>Chordata</taxon>
        <taxon>Craniata</taxon>
        <taxon>Vertebrata</taxon>
        <taxon>Euteleostomi</taxon>
        <taxon>Actinopterygii</taxon>
        <taxon>Neopterygii</taxon>
        <taxon>Teleostei</taxon>
        <taxon>Neoteleostei</taxon>
        <taxon>Acanthomorphata</taxon>
        <taxon>Eupercaria</taxon>
        <taxon>Perciformes</taxon>
        <taxon>Cottioidei</taxon>
        <taxon>Cottales</taxon>
        <taxon>Liparidae</taxon>
        <taxon>Liparis</taxon>
    </lineage>
</organism>
<protein>
    <submittedName>
        <fullName evidence="1">Uncharacterized protein</fullName>
    </submittedName>
</protein>
<accession>A0A4Z2IAG3</accession>
<dbReference type="AlphaFoldDB" id="A0A4Z2IAG3"/>
<sequence>MIFISVTGRLAVLEEGRLVIGYTFRTVSISFCLTCRASSATVHPHPLIPYITAPFRGLSPSTRK</sequence>
<proteinExistence type="predicted"/>
<evidence type="ECO:0000313" key="1">
    <source>
        <dbReference type="EMBL" id="TNN74395.1"/>
    </source>
</evidence>
<dbReference type="EMBL" id="SRLO01000114">
    <property type="protein sequence ID" value="TNN74395.1"/>
    <property type="molecule type" value="Genomic_DNA"/>
</dbReference>
<reference evidence="1 2" key="1">
    <citation type="submission" date="2019-03" db="EMBL/GenBank/DDBJ databases">
        <title>First draft genome of Liparis tanakae, snailfish: a comprehensive survey of snailfish specific genes.</title>
        <authorList>
            <person name="Kim W."/>
            <person name="Song I."/>
            <person name="Jeong J.-H."/>
            <person name="Kim D."/>
            <person name="Kim S."/>
            <person name="Ryu S."/>
            <person name="Song J.Y."/>
            <person name="Lee S.K."/>
        </authorList>
    </citation>
    <scope>NUCLEOTIDE SEQUENCE [LARGE SCALE GENOMIC DNA]</scope>
    <source>
        <tissue evidence="1">Muscle</tissue>
    </source>
</reference>
<dbReference type="Proteomes" id="UP000314294">
    <property type="component" value="Unassembled WGS sequence"/>
</dbReference>
<name>A0A4Z2IAG3_9TELE</name>
<keyword evidence="2" id="KW-1185">Reference proteome</keyword>